<dbReference type="PROSITE" id="PS50005">
    <property type="entry name" value="TPR"/>
    <property type="match status" value="2"/>
</dbReference>
<dbReference type="SUPFAM" id="SSF48452">
    <property type="entry name" value="TPR-like"/>
    <property type="match status" value="1"/>
</dbReference>
<keyword evidence="2" id="KW-0732">Signal</keyword>
<dbReference type="InterPro" id="IPR011990">
    <property type="entry name" value="TPR-like_helical_dom_sf"/>
</dbReference>
<sequence>MPKRLPSTLLLIASTLLGACTSQPHTADEGYDRLMHLAGDLQQRGDAASAAALYQNAAQQPGRHPEAWQKLGDTTLAAGDARAAERAYQQALELQPDNLDALLGLGSAQLRQGKLERAVTSLTQAAERGNSADAWNRLGIAQILRGQAAAAQGAFSKGLALAPDNLDTRCNLALAYALGGQAQRALDTVRVVGQSPRALPRHQRNELLVTVLAGREQDVAGLPLDDLSASERQTLLNEARRIKAIPDAQAQARELGLVDGR</sequence>
<dbReference type="Gene3D" id="1.25.40.10">
    <property type="entry name" value="Tetratricopeptide repeat domain"/>
    <property type="match status" value="2"/>
</dbReference>
<dbReference type="InterPro" id="IPR019734">
    <property type="entry name" value="TPR_rpt"/>
</dbReference>
<dbReference type="RefSeq" id="WP_063543610.1">
    <property type="nucleotide sequence ID" value="NZ_CP011789.1"/>
</dbReference>
<accession>A0AAD0PEM5</accession>
<feature type="repeat" description="TPR" evidence="1">
    <location>
        <begin position="65"/>
        <end position="98"/>
    </location>
</feature>
<dbReference type="SMART" id="SM00028">
    <property type="entry name" value="TPR"/>
    <property type="match status" value="3"/>
</dbReference>
<reference evidence="3 4" key="1">
    <citation type="submission" date="2018-06" db="EMBL/GenBank/DDBJ databases">
        <title>The genome of Pseudomonas putida NX-1, a lignin degrader.</title>
        <authorList>
            <person name="Xu Z."/>
        </authorList>
    </citation>
    <scope>NUCLEOTIDE SEQUENCE [LARGE SCALE GENOMIC DNA]</scope>
    <source>
        <strain evidence="3 4">NX-1</strain>
    </source>
</reference>
<feature type="signal peptide" evidence="2">
    <location>
        <begin position="1"/>
        <end position="27"/>
    </location>
</feature>
<evidence type="ECO:0000313" key="3">
    <source>
        <dbReference type="EMBL" id="AXA23947.1"/>
    </source>
</evidence>
<keyword evidence="1" id="KW-0802">TPR repeat</keyword>
<dbReference type="InterPro" id="IPR039340">
    <property type="entry name" value="Tfc4/TFIIIC-102/Sfc4"/>
</dbReference>
<name>A0AAD0PEM5_PSEPU</name>
<dbReference type="GO" id="GO:0006383">
    <property type="term" value="P:transcription by RNA polymerase III"/>
    <property type="evidence" value="ECO:0007669"/>
    <property type="project" value="InterPro"/>
</dbReference>
<protein>
    <submittedName>
        <fullName evidence="3">Tetratricopeptide repeat protein</fullName>
    </submittedName>
</protein>
<dbReference type="Proteomes" id="UP000251617">
    <property type="component" value="Chromosome"/>
</dbReference>
<feature type="chain" id="PRO_5042250286" evidence="2">
    <location>
        <begin position="28"/>
        <end position="261"/>
    </location>
</feature>
<dbReference type="GO" id="GO:0000127">
    <property type="term" value="C:transcription factor TFIIIC complex"/>
    <property type="evidence" value="ECO:0007669"/>
    <property type="project" value="TreeGrafter"/>
</dbReference>
<dbReference type="EMBL" id="CP030750">
    <property type="protein sequence ID" value="AXA23947.1"/>
    <property type="molecule type" value="Genomic_DNA"/>
</dbReference>
<dbReference type="Pfam" id="PF13432">
    <property type="entry name" value="TPR_16"/>
    <property type="match status" value="1"/>
</dbReference>
<evidence type="ECO:0000256" key="2">
    <source>
        <dbReference type="SAM" id="SignalP"/>
    </source>
</evidence>
<evidence type="ECO:0000256" key="1">
    <source>
        <dbReference type="PROSITE-ProRule" id="PRU00339"/>
    </source>
</evidence>
<gene>
    <name evidence="3" type="ORF">C1S65_07375</name>
</gene>
<proteinExistence type="predicted"/>
<dbReference type="PANTHER" id="PTHR23082:SF0">
    <property type="entry name" value="GENERAL TRANSCRIPTION FACTOR 3C POLYPEPTIDE 3"/>
    <property type="match status" value="1"/>
</dbReference>
<evidence type="ECO:0000313" key="4">
    <source>
        <dbReference type="Proteomes" id="UP000251617"/>
    </source>
</evidence>
<dbReference type="AlphaFoldDB" id="A0AAD0PEM5"/>
<dbReference type="PROSITE" id="PS50293">
    <property type="entry name" value="TPR_REGION"/>
    <property type="match status" value="1"/>
</dbReference>
<feature type="repeat" description="TPR" evidence="1">
    <location>
        <begin position="132"/>
        <end position="165"/>
    </location>
</feature>
<organism evidence="3 4">
    <name type="scientific">Pseudomonas putida</name>
    <name type="common">Arthrobacter siderocapsulatus</name>
    <dbReference type="NCBI Taxonomy" id="303"/>
    <lineage>
        <taxon>Bacteria</taxon>
        <taxon>Pseudomonadati</taxon>
        <taxon>Pseudomonadota</taxon>
        <taxon>Gammaproteobacteria</taxon>
        <taxon>Pseudomonadales</taxon>
        <taxon>Pseudomonadaceae</taxon>
        <taxon>Pseudomonas</taxon>
    </lineage>
</organism>
<dbReference type="PANTHER" id="PTHR23082">
    <property type="entry name" value="TRANSCRIPTION INITIATION FACTOR IIIC TFIIIC , POLYPEPTIDE 3-RELATED"/>
    <property type="match status" value="1"/>
</dbReference>
<dbReference type="PROSITE" id="PS51257">
    <property type="entry name" value="PROKAR_LIPOPROTEIN"/>
    <property type="match status" value="1"/>
</dbReference>